<evidence type="ECO:0000313" key="3">
    <source>
        <dbReference type="Proteomes" id="UP001243330"/>
    </source>
</evidence>
<reference evidence="2" key="1">
    <citation type="submission" date="2023-01" db="EMBL/GenBank/DDBJ databases">
        <title>Colletotrichum chrysophilum M932 genome sequence.</title>
        <authorList>
            <person name="Baroncelli R."/>
        </authorList>
    </citation>
    <scope>NUCLEOTIDE SEQUENCE</scope>
    <source>
        <strain evidence="2">M932</strain>
    </source>
</reference>
<comment type="caution">
    <text evidence="2">The sequence shown here is derived from an EMBL/GenBank/DDBJ whole genome shotgun (WGS) entry which is preliminary data.</text>
</comment>
<name>A0AAD9EF04_9PEZI</name>
<evidence type="ECO:0000313" key="2">
    <source>
        <dbReference type="EMBL" id="KAK1848864.1"/>
    </source>
</evidence>
<evidence type="ECO:0000256" key="1">
    <source>
        <dbReference type="SAM" id="MobiDB-lite"/>
    </source>
</evidence>
<proteinExistence type="predicted"/>
<dbReference type="EMBL" id="JAQOWY010000159">
    <property type="protein sequence ID" value="KAK1848864.1"/>
    <property type="molecule type" value="Genomic_DNA"/>
</dbReference>
<gene>
    <name evidence="2" type="ORF">CCHR01_08498</name>
</gene>
<feature type="compositionally biased region" description="Basic and acidic residues" evidence="1">
    <location>
        <begin position="95"/>
        <end position="104"/>
    </location>
</feature>
<sequence>MTTYLPSECADLYEIPRQSVLRLVSGGTFGNAPADSRRSSTPSFLLVDTAFTRLRERPLGRTASWTCLQNGVSQERRGEQGLCHTTPTRRKRRGNAKEHQERPPKPAATALKDGVACLSKTEE</sequence>
<protein>
    <submittedName>
        <fullName evidence="2">Uncharacterized protein</fullName>
    </submittedName>
</protein>
<accession>A0AAD9EF04</accession>
<dbReference type="Proteomes" id="UP001243330">
    <property type="component" value="Unassembled WGS sequence"/>
</dbReference>
<dbReference type="AlphaFoldDB" id="A0AAD9EF04"/>
<organism evidence="2 3">
    <name type="scientific">Colletotrichum chrysophilum</name>
    <dbReference type="NCBI Taxonomy" id="1836956"/>
    <lineage>
        <taxon>Eukaryota</taxon>
        <taxon>Fungi</taxon>
        <taxon>Dikarya</taxon>
        <taxon>Ascomycota</taxon>
        <taxon>Pezizomycotina</taxon>
        <taxon>Sordariomycetes</taxon>
        <taxon>Hypocreomycetidae</taxon>
        <taxon>Glomerellales</taxon>
        <taxon>Glomerellaceae</taxon>
        <taxon>Colletotrichum</taxon>
        <taxon>Colletotrichum gloeosporioides species complex</taxon>
    </lineage>
</organism>
<feature type="region of interest" description="Disordered" evidence="1">
    <location>
        <begin position="72"/>
        <end position="123"/>
    </location>
</feature>
<keyword evidence="3" id="KW-1185">Reference proteome</keyword>